<name>A0A8S5LB96_9CAUD</name>
<accession>A0A8S5LB96</accession>
<reference evidence="1" key="1">
    <citation type="journal article" date="2021" name="Proc. Natl. Acad. Sci. U.S.A.">
        <title>A Catalog of Tens of Thousands of Viruses from Human Metagenomes Reveals Hidden Associations with Chronic Diseases.</title>
        <authorList>
            <person name="Tisza M.J."/>
            <person name="Buck C.B."/>
        </authorList>
    </citation>
    <scope>NUCLEOTIDE SEQUENCE</scope>
    <source>
        <strain evidence="1">CtXOZ1</strain>
    </source>
</reference>
<protein>
    <submittedName>
        <fullName evidence="1">Uncharacterized protein</fullName>
    </submittedName>
</protein>
<organism evidence="1">
    <name type="scientific">Siphoviridae sp. ctXOZ1</name>
    <dbReference type="NCBI Taxonomy" id="2823585"/>
    <lineage>
        <taxon>Viruses</taxon>
        <taxon>Duplodnaviria</taxon>
        <taxon>Heunggongvirae</taxon>
        <taxon>Uroviricota</taxon>
        <taxon>Caudoviricetes</taxon>
    </lineage>
</organism>
<sequence length="132" mass="14671">MGTFKKGDVVFHKKKHFIGYVSDDDLDIFSVATPKGVVEGMNPQKFIKLSKALSQDHSLREEALRAAQNLPVGSVGLDNSGDLWTKTEEGWKGALYRPLSFDVWFSSSTARIYPAIPKNDYISKKEASCVES</sequence>
<dbReference type="EMBL" id="BK014672">
    <property type="protein sequence ID" value="DAD67222.1"/>
    <property type="molecule type" value="Genomic_DNA"/>
</dbReference>
<proteinExistence type="predicted"/>
<evidence type="ECO:0000313" key="1">
    <source>
        <dbReference type="EMBL" id="DAD67222.1"/>
    </source>
</evidence>